<dbReference type="SMART" id="SM00382">
    <property type="entry name" value="AAA"/>
    <property type="match status" value="1"/>
</dbReference>
<gene>
    <name evidence="9" type="ORF">HDF10_002179</name>
</gene>
<keyword evidence="1" id="KW-0547">Nucleotide-binding</keyword>
<dbReference type="PROSITE" id="PS50110">
    <property type="entry name" value="RESPONSE_REGULATORY"/>
    <property type="match status" value="1"/>
</dbReference>
<dbReference type="SUPFAM" id="SSF52172">
    <property type="entry name" value="CheY-like"/>
    <property type="match status" value="1"/>
</dbReference>
<dbReference type="PROSITE" id="PS50045">
    <property type="entry name" value="SIGMA54_INTERACT_4"/>
    <property type="match status" value="1"/>
</dbReference>
<dbReference type="PROSITE" id="PS00688">
    <property type="entry name" value="SIGMA54_INTERACT_3"/>
    <property type="match status" value="1"/>
</dbReference>
<dbReference type="InterPro" id="IPR009057">
    <property type="entry name" value="Homeodomain-like_sf"/>
</dbReference>
<keyword evidence="2" id="KW-0067">ATP-binding</keyword>
<dbReference type="CDD" id="cd00009">
    <property type="entry name" value="AAA"/>
    <property type="match status" value="1"/>
</dbReference>
<dbReference type="PRINTS" id="PR01590">
    <property type="entry name" value="HTHFIS"/>
</dbReference>
<evidence type="ECO:0000256" key="2">
    <source>
        <dbReference type="ARBA" id="ARBA00022840"/>
    </source>
</evidence>
<dbReference type="PANTHER" id="PTHR32071">
    <property type="entry name" value="TRANSCRIPTIONAL REGULATORY PROTEIN"/>
    <property type="match status" value="1"/>
</dbReference>
<dbReference type="InterPro" id="IPR002197">
    <property type="entry name" value="HTH_Fis"/>
</dbReference>
<protein>
    <submittedName>
        <fullName evidence="9">DNA-binding NtrC family response regulator</fullName>
    </submittedName>
</protein>
<dbReference type="InterPro" id="IPR011006">
    <property type="entry name" value="CheY-like_superfamily"/>
</dbReference>
<accession>A0A7W8J7X1</accession>
<dbReference type="SUPFAM" id="SSF52540">
    <property type="entry name" value="P-loop containing nucleoside triphosphate hydrolases"/>
    <property type="match status" value="1"/>
</dbReference>
<feature type="domain" description="Sigma-54 factor interaction" evidence="7">
    <location>
        <begin position="154"/>
        <end position="383"/>
    </location>
</feature>
<dbReference type="InterPro" id="IPR058031">
    <property type="entry name" value="AAA_lid_NorR"/>
</dbReference>
<dbReference type="Gene3D" id="1.10.8.60">
    <property type="match status" value="1"/>
</dbReference>
<dbReference type="GO" id="GO:0043565">
    <property type="term" value="F:sequence-specific DNA binding"/>
    <property type="evidence" value="ECO:0007669"/>
    <property type="project" value="InterPro"/>
</dbReference>
<feature type="modified residue" description="4-aspartylphosphate" evidence="6">
    <location>
        <position position="64"/>
    </location>
</feature>
<dbReference type="EMBL" id="JACHDZ010000003">
    <property type="protein sequence ID" value="MBB5344200.1"/>
    <property type="molecule type" value="Genomic_DNA"/>
</dbReference>
<evidence type="ECO:0000313" key="10">
    <source>
        <dbReference type="Proteomes" id="UP000569092"/>
    </source>
</evidence>
<dbReference type="InterPro" id="IPR002078">
    <property type="entry name" value="Sigma_54_int"/>
</dbReference>
<dbReference type="GO" id="GO:0006355">
    <property type="term" value="P:regulation of DNA-templated transcription"/>
    <property type="evidence" value="ECO:0007669"/>
    <property type="project" value="InterPro"/>
</dbReference>
<dbReference type="Pfam" id="PF02954">
    <property type="entry name" value="HTH_8"/>
    <property type="match status" value="1"/>
</dbReference>
<dbReference type="Gene3D" id="3.40.50.2300">
    <property type="match status" value="1"/>
</dbReference>
<dbReference type="SUPFAM" id="SSF46689">
    <property type="entry name" value="Homeodomain-like"/>
    <property type="match status" value="1"/>
</dbReference>
<dbReference type="InterPro" id="IPR025944">
    <property type="entry name" value="Sigma_54_int_dom_CS"/>
</dbReference>
<dbReference type="FunFam" id="3.40.50.300:FF:000006">
    <property type="entry name" value="DNA-binding transcriptional regulator NtrC"/>
    <property type="match status" value="1"/>
</dbReference>
<keyword evidence="4 9" id="KW-0238">DNA-binding</keyword>
<evidence type="ECO:0000256" key="1">
    <source>
        <dbReference type="ARBA" id="ARBA00022741"/>
    </source>
</evidence>
<keyword evidence="6" id="KW-0597">Phosphoprotein</keyword>
<dbReference type="PROSITE" id="PS00676">
    <property type="entry name" value="SIGMA54_INTERACT_2"/>
    <property type="match status" value="1"/>
</dbReference>
<dbReference type="InterPro" id="IPR003593">
    <property type="entry name" value="AAA+_ATPase"/>
</dbReference>
<evidence type="ECO:0000256" key="4">
    <source>
        <dbReference type="ARBA" id="ARBA00023125"/>
    </source>
</evidence>
<comment type="caution">
    <text evidence="9">The sequence shown here is derived from an EMBL/GenBank/DDBJ whole genome shotgun (WGS) entry which is preliminary data.</text>
</comment>
<evidence type="ECO:0000256" key="6">
    <source>
        <dbReference type="PROSITE-ProRule" id="PRU00169"/>
    </source>
</evidence>
<dbReference type="Pfam" id="PF00072">
    <property type="entry name" value="Response_reg"/>
    <property type="match status" value="1"/>
</dbReference>
<dbReference type="Pfam" id="PF00158">
    <property type="entry name" value="Sigma54_activat"/>
    <property type="match status" value="1"/>
</dbReference>
<dbReference type="SMART" id="SM00448">
    <property type="entry name" value="REC"/>
    <property type="match status" value="1"/>
</dbReference>
<dbReference type="Pfam" id="PF25601">
    <property type="entry name" value="AAA_lid_14"/>
    <property type="match status" value="1"/>
</dbReference>
<keyword evidence="5" id="KW-0804">Transcription</keyword>
<reference evidence="9 10" key="1">
    <citation type="submission" date="2020-08" db="EMBL/GenBank/DDBJ databases">
        <title>Genomic Encyclopedia of Type Strains, Phase IV (KMG-V): Genome sequencing to study the core and pangenomes of soil and plant-associated prokaryotes.</title>
        <authorList>
            <person name="Whitman W."/>
        </authorList>
    </citation>
    <scope>NUCLEOTIDE SEQUENCE [LARGE SCALE GENOMIC DNA]</scope>
    <source>
        <strain evidence="9 10">M8US30</strain>
    </source>
</reference>
<dbReference type="PROSITE" id="PS00675">
    <property type="entry name" value="SIGMA54_INTERACT_1"/>
    <property type="match status" value="1"/>
</dbReference>
<sequence length="494" mass="53959">MSSTNGFGLESVLEKVLIVEDEVHARSGLTELIESWGYRAECAADGMEGLEKAVSWAPAIIVTDLKMPRMDGMELLSRIGELPQRIAVVMLTAQGSIESAVDAMRMGAYDYIPKPVDPVRLKTILHNASRQREADAELEATGRQLRDTGVLGPMVGSSPQMVDIFAMIERIAPSNVSVLVTGESGTGKELVARALHDLSARRLKPFVAVNCAAIPETLIESEIFGHEKGAFTGALERRAGCFELAEEGTLLLDEIGEMPMATQAKLLRVLEDRKLRRLGSKIETPVDVRVVAATNKDPEKAVSSGELRGDLYYRLNVFNIQMPPLRDHLMDVSAIAEKMIDDMNERHHCTVAGLKDSLMTRLESYKWPGNVRELRNTIERAVILAGSGMLGIEHLPPHFGEPGFAPPPNRVGGVESVVAAAHAAQFEDGQRRLDESNSVRVEVGTTVDEAERQLILKTLVATHNNKTKAAEILGISSKTLQNKLKEYSNAAVTE</sequence>
<dbReference type="InterPro" id="IPR025943">
    <property type="entry name" value="Sigma_54_int_dom_ATP-bd_2"/>
</dbReference>
<dbReference type="Gene3D" id="1.10.10.60">
    <property type="entry name" value="Homeodomain-like"/>
    <property type="match status" value="1"/>
</dbReference>
<proteinExistence type="predicted"/>
<organism evidence="9 10">
    <name type="scientific">Tunturiibacter lichenicola</name>
    <dbReference type="NCBI Taxonomy" id="2051959"/>
    <lineage>
        <taxon>Bacteria</taxon>
        <taxon>Pseudomonadati</taxon>
        <taxon>Acidobacteriota</taxon>
        <taxon>Terriglobia</taxon>
        <taxon>Terriglobales</taxon>
        <taxon>Acidobacteriaceae</taxon>
        <taxon>Tunturiibacter</taxon>
    </lineage>
</organism>
<dbReference type="InterPro" id="IPR027417">
    <property type="entry name" value="P-loop_NTPase"/>
</dbReference>
<dbReference type="InterPro" id="IPR001789">
    <property type="entry name" value="Sig_transdc_resp-reg_receiver"/>
</dbReference>
<keyword evidence="3" id="KW-0805">Transcription regulation</keyword>
<feature type="domain" description="Response regulatory" evidence="8">
    <location>
        <begin position="15"/>
        <end position="129"/>
    </location>
</feature>
<evidence type="ECO:0000313" key="9">
    <source>
        <dbReference type="EMBL" id="MBB5344200.1"/>
    </source>
</evidence>
<dbReference type="AlphaFoldDB" id="A0A7W8J7X1"/>
<name>A0A7W8J7X1_9BACT</name>
<evidence type="ECO:0000259" key="7">
    <source>
        <dbReference type="PROSITE" id="PS50045"/>
    </source>
</evidence>
<dbReference type="Gene3D" id="3.40.50.300">
    <property type="entry name" value="P-loop containing nucleotide triphosphate hydrolases"/>
    <property type="match status" value="1"/>
</dbReference>
<evidence type="ECO:0000259" key="8">
    <source>
        <dbReference type="PROSITE" id="PS50110"/>
    </source>
</evidence>
<evidence type="ECO:0000256" key="5">
    <source>
        <dbReference type="ARBA" id="ARBA00023163"/>
    </source>
</evidence>
<dbReference type="GO" id="GO:0000160">
    <property type="term" value="P:phosphorelay signal transduction system"/>
    <property type="evidence" value="ECO:0007669"/>
    <property type="project" value="InterPro"/>
</dbReference>
<evidence type="ECO:0000256" key="3">
    <source>
        <dbReference type="ARBA" id="ARBA00023015"/>
    </source>
</evidence>
<dbReference type="GO" id="GO:0005524">
    <property type="term" value="F:ATP binding"/>
    <property type="evidence" value="ECO:0007669"/>
    <property type="project" value="UniProtKB-KW"/>
</dbReference>
<dbReference type="InterPro" id="IPR025662">
    <property type="entry name" value="Sigma_54_int_dom_ATP-bd_1"/>
</dbReference>
<dbReference type="Proteomes" id="UP000569092">
    <property type="component" value="Unassembled WGS sequence"/>
</dbReference>